<dbReference type="EMBL" id="FQTV01000011">
    <property type="protein sequence ID" value="SHF62924.1"/>
    <property type="molecule type" value="Genomic_DNA"/>
</dbReference>
<dbReference type="RefSeq" id="WP_073402331.1">
    <property type="nucleotide sequence ID" value="NZ_FQTV01000011.1"/>
</dbReference>
<reference evidence="4 5" key="1">
    <citation type="submission" date="2016-11" db="EMBL/GenBank/DDBJ databases">
        <authorList>
            <person name="Jaros S."/>
            <person name="Januszkiewicz K."/>
            <person name="Wedrychowicz H."/>
        </authorList>
    </citation>
    <scope>NUCLEOTIDE SEQUENCE [LARGE SCALE GENOMIC DNA]</scope>
    <source>
        <strain evidence="4 5">DSM 26991</strain>
    </source>
</reference>
<dbReference type="PRINTS" id="PR01171">
    <property type="entry name" value="BCTLIPOCALIN"/>
</dbReference>
<proteinExistence type="inferred from homology"/>
<dbReference type="OrthoDB" id="329806at2"/>
<evidence type="ECO:0000256" key="1">
    <source>
        <dbReference type="ARBA" id="ARBA00006889"/>
    </source>
</evidence>
<dbReference type="STRING" id="1297750.SAMN05444405_11184"/>
<dbReference type="InterPro" id="IPR000566">
    <property type="entry name" value="Lipocln_cytosolic_FA-bd_dom"/>
</dbReference>
<sequence length="156" mass="18607">MKRKKTIEPVPYVEIDRYAGVWYEIGRYQHWYEKGATNVSAEYIQKDGYLEVINRYKKSNKDGEIKGKAFIVPNSGNAKLKVQFHWPFKGDYWVIDLDEDYQWAVVSNSSRSNLWILYRKPIIDNEELRPIVYRLVNNGFELAKVHWTKQTNEIKE</sequence>
<dbReference type="SUPFAM" id="SSF50814">
    <property type="entry name" value="Lipocalins"/>
    <property type="match status" value="1"/>
</dbReference>
<protein>
    <submittedName>
        <fullName evidence="4">Apolipoprotein D and lipocalin family protein</fullName>
    </submittedName>
</protein>
<comment type="similarity">
    <text evidence="1 2">Belongs to the calycin superfamily. Lipocalin family.</text>
</comment>
<evidence type="ECO:0000256" key="2">
    <source>
        <dbReference type="PIRNR" id="PIRNR036893"/>
    </source>
</evidence>
<gene>
    <name evidence="4" type="ORF">SAMN05444405_11184</name>
</gene>
<dbReference type="PIRSF" id="PIRSF036893">
    <property type="entry name" value="Lipocalin_ApoD"/>
    <property type="match status" value="1"/>
</dbReference>
<dbReference type="Pfam" id="PF08212">
    <property type="entry name" value="Lipocalin_2"/>
    <property type="match status" value="1"/>
</dbReference>
<dbReference type="InterPro" id="IPR047202">
    <property type="entry name" value="Lipocalin_Blc-like_dom"/>
</dbReference>
<dbReference type="PANTHER" id="PTHR10612:SF34">
    <property type="entry name" value="APOLIPOPROTEIN D"/>
    <property type="match status" value="1"/>
</dbReference>
<dbReference type="Gene3D" id="2.40.128.20">
    <property type="match status" value="1"/>
</dbReference>
<dbReference type="Proteomes" id="UP000184509">
    <property type="component" value="Unassembled WGS sequence"/>
</dbReference>
<dbReference type="InterPro" id="IPR022271">
    <property type="entry name" value="Lipocalin_ApoD"/>
</dbReference>
<dbReference type="InterPro" id="IPR002446">
    <property type="entry name" value="Lipocalin_bac"/>
</dbReference>
<accession>A0A1M5D7J6</accession>
<evidence type="ECO:0000259" key="3">
    <source>
        <dbReference type="Pfam" id="PF08212"/>
    </source>
</evidence>
<keyword evidence="5" id="KW-1185">Reference proteome</keyword>
<name>A0A1M5D7J6_9BACE</name>
<evidence type="ECO:0000313" key="4">
    <source>
        <dbReference type="EMBL" id="SHF62924.1"/>
    </source>
</evidence>
<dbReference type="InterPro" id="IPR012674">
    <property type="entry name" value="Calycin"/>
</dbReference>
<keyword evidence="4" id="KW-0449">Lipoprotein</keyword>
<organism evidence="4 5">
    <name type="scientific">Bacteroides luti</name>
    <dbReference type="NCBI Taxonomy" id="1297750"/>
    <lineage>
        <taxon>Bacteria</taxon>
        <taxon>Pseudomonadati</taxon>
        <taxon>Bacteroidota</taxon>
        <taxon>Bacteroidia</taxon>
        <taxon>Bacteroidales</taxon>
        <taxon>Bacteroidaceae</taxon>
        <taxon>Bacteroides</taxon>
    </lineage>
</organism>
<feature type="domain" description="Lipocalin/cytosolic fatty-acid binding" evidence="3">
    <location>
        <begin position="13"/>
        <end position="150"/>
    </location>
</feature>
<dbReference type="AlphaFoldDB" id="A0A1M5D7J6"/>
<dbReference type="PANTHER" id="PTHR10612">
    <property type="entry name" value="APOLIPOPROTEIN D"/>
    <property type="match status" value="1"/>
</dbReference>
<dbReference type="CDD" id="cd19438">
    <property type="entry name" value="lipocalin_Blc-like"/>
    <property type="match status" value="1"/>
</dbReference>
<evidence type="ECO:0000313" key="5">
    <source>
        <dbReference type="Proteomes" id="UP000184509"/>
    </source>
</evidence>
<dbReference type="GO" id="GO:0006950">
    <property type="term" value="P:response to stress"/>
    <property type="evidence" value="ECO:0007669"/>
    <property type="project" value="UniProtKB-ARBA"/>
</dbReference>